<keyword evidence="6" id="KW-0677">Repeat</keyword>
<evidence type="ECO:0000256" key="2">
    <source>
        <dbReference type="ARBA" id="ARBA00009573"/>
    </source>
</evidence>
<dbReference type="EMBL" id="LR784779">
    <property type="protein sequence ID" value="CAB3241525.1"/>
    <property type="molecule type" value="mRNA"/>
</dbReference>
<gene>
    <name evidence="12" type="primary">Eif2ak2</name>
</gene>
<dbReference type="GO" id="GO:0043022">
    <property type="term" value="F:ribosome binding"/>
    <property type="evidence" value="ECO:0007669"/>
    <property type="project" value="UniProtKB-UniRule"/>
</dbReference>
<dbReference type="GO" id="GO:0000049">
    <property type="term" value="F:tRNA binding"/>
    <property type="evidence" value="ECO:0007669"/>
    <property type="project" value="UniProtKB-UniRule"/>
</dbReference>
<feature type="domain" description="Translation initiation factor beta propellor-like" evidence="11">
    <location>
        <begin position="216"/>
        <end position="409"/>
    </location>
</feature>
<proteinExistence type="evidence at transcript level"/>
<keyword evidence="8 9" id="KW-0648">Protein biosynthesis</keyword>
<evidence type="ECO:0000256" key="9">
    <source>
        <dbReference type="PIRNR" id="PIRNR017222"/>
    </source>
</evidence>
<keyword evidence="5" id="KW-0853">WD repeat</keyword>
<dbReference type="InterPro" id="IPR011387">
    <property type="entry name" value="TIF2A"/>
</dbReference>
<keyword evidence="4 9" id="KW-0396">Initiation factor</keyword>
<evidence type="ECO:0000256" key="3">
    <source>
        <dbReference type="ARBA" id="ARBA00013819"/>
    </source>
</evidence>
<sequence>MDGMLPLFSVRGSEGLLLKEWCLTNKELTTHIKLCEKPTKIIAFSSDGQIFVWCDGVNIYVYQISTKSIIHSFIVPRAYDVSFSPLGDLFCTWEPYAVTKENPSGSNNCKLWNIEDGECVFSYVQKKKNCWEPVWLKGTHNLGRLVGSSVHFFQDNNFGKIVQKMHMDKLESFKVSPNSQPPHRVACFIRGAKGAPSSVRVFEYPKFSADDVVANKSFFKADSVDILWNNRGTELLVKTTVDVDTTGESYYGEQSLHYMSASGETAIVSLSKKGPIYDAKWSPNSNQFCVVFGFMPAKACIFNRKCNMIFEFSPTPKNECFYNPQGNLLVLAGFGNLRGNIEIWDCDRKKQVSQYTSPDTTLFEWCSDGVHFLTATTAPRLRVSNGYKLWHYLDGVLYEESVSTELHQVLWQPKPEGTYPVPVIKDVSKSDLMSKVKADTPTAYVPPHARGKTEYTAAKERFVKDDDAPVTPENHSKAAQKNKKKRENKKKAGAPPPNLTNEQQDVVQMAKYLLTDSSIPQPTSESTNPNDKKIKNLKKKLQAIEKLKQQQAQGKELEKNQVEKLKTEDSLLQELSQLQLKS</sequence>
<dbReference type="Gene3D" id="2.130.10.10">
    <property type="entry name" value="YVTN repeat-like/Quinoprotein amine dehydrogenase"/>
    <property type="match status" value="2"/>
</dbReference>
<dbReference type="InterPro" id="IPR036322">
    <property type="entry name" value="WD40_repeat_dom_sf"/>
</dbReference>
<dbReference type="Pfam" id="PF08662">
    <property type="entry name" value="eIF2A"/>
    <property type="match status" value="1"/>
</dbReference>
<dbReference type="GO" id="GO:0006417">
    <property type="term" value="P:regulation of translation"/>
    <property type="evidence" value="ECO:0007669"/>
    <property type="project" value="UniProtKB-KW"/>
</dbReference>
<dbReference type="GO" id="GO:0003729">
    <property type="term" value="F:mRNA binding"/>
    <property type="evidence" value="ECO:0007669"/>
    <property type="project" value="TreeGrafter"/>
</dbReference>
<evidence type="ECO:0000256" key="8">
    <source>
        <dbReference type="ARBA" id="ARBA00022917"/>
    </source>
</evidence>
<feature type="region of interest" description="Disordered" evidence="10">
    <location>
        <begin position="464"/>
        <end position="503"/>
    </location>
</feature>
<accession>A0A6F9DBL4</accession>
<evidence type="ECO:0000256" key="7">
    <source>
        <dbReference type="ARBA" id="ARBA00022845"/>
    </source>
</evidence>
<comment type="similarity">
    <text evidence="2 9">Belongs to the WD repeat EIF2A family.</text>
</comment>
<evidence type="ECO:0000256" key="10">
    <source>
        <dbReference type="SAM" id="MobiDB-lite"/>
    </source>
</evidence>
<evidence type="ECO:0000259" key="11">
    <source>
        <dbReference type="Pfam" id="PF08662"/>
    </source>
</evidence>
<name>A0A6F9DBL4_9ASCI</name>
<evidence type="ECO:0000256" key="1">
    <source>
        <dbReference type="ARBA" id="ARBA00003993"/>
    </source>
</evidence>
<reference evidence="12" key="1">
    <citation type="submission" date="2020-04" db="EMBL/GenBank/DDBJ databases">
        <authorList>
            <person name="Neveu A P."/>
        </authorList>
    </citation>
    <scope>NUCLEOTIDE SEQUENCE</scope>
    <source>
        <tissue evidence="12">Whole embryo</tissue>
    </source>
</reference>
<dbReference type="PANTHER" id="PTHR13227:SF0">
    <property type="entry name" value="EUKARYOTIC TRANSLATION INITIATION FACTOR 2A"/>
    <property type="match status" value="1"/>
</dbReference>
<evidence type="ECO:0000256" key="5">
    <source>
        <dbReference type="ARBA" id="ARBA00022574"/>
    </source>
</evidence>
<dbReference type="GO" id="GO:0003743">
    <property type="term" value="F:translation initiation factor activity"/>
    <property type="evidence" value="ECO:0007669"/>
    <property type="project" value="UniProtKB-UniRule"/>
</dbReference>
<comment type="function">
    <text evidence="1 9">Functions in the early steps of protein synthesis of a small number of specific mRNAs. Acts by directing the binding of methionyl-tRNAi to 40S ribosomal subunits. In contrast to the eIF-2 complex, it binds methionyl-tRNAi to 40S subunits in a codon-dependent manner, whereas the eIF-2 complex binds methionyl-tRNAi to 40S subunits in a GTP-dependent manner.</text>
</comment>
<dbReference type="InterPro" id="IPR013979">
    <property type="entry name" value="TIF_beta_prop-like"/>
</dbReference>
<evidence type="ECO:0000256" key="6">
    <source>
        <dbReference type="ARBA" id="ARBA00022737"/>
    </source>
</evidence>
<keyword evidence="7 9" id="KW-0810">Translation regulation</keyword>
<dbReference type="InterPro" id="IPR015943">
    <property type="entry name" value="WD40/YVTN_repeat-like_dom_sf"/>
</dbReference>
<feature type="region of interest" description="Disordered" evidence="10">
    <location>
        <begin position="517"/>
        <end position="536"/>
    </location>
</feature>
<evidence type="ECO:0000256" key="4">
    <source>
        <dbReference type="ARBA" id="ARBA00022540"/>
    </source>
</evidence>
<dbReference type="PIRSF" id="PIRSF017222">
    <property type="entry name" value="eIF2A"/>
    <property type="match status" value="1"/>
</dbReference>
<protein>
    <recommendedName>
        <fullName evidence="3 9">Eukaryotic translation initiation factor 2A</fullName>
        <shortName evidence="9">eIF-2A</shortName>
    </recommendedName>
</protein>
<feature type="compositionally biased region" description="Polar residues" evidence="10">
    <location>
        <begin position="517"/>
        <end position="529"/>
    </location>
</feature>
<dbReference type="AlphaFoldDB" id="A0A6F9DBL4"/>
<feature type="compositionally biased region" description="Basic residues" evidence="10">
    <location>
        <begin position="478"/>
        <end position="492"/>
    </location>
</feature>
<evidence type="ECO:0000313" key="12">
    <source>
        <dbReference type="EMBL" id="CAB3241525.1"/>
    </source>
</evidence>
<dbReference type="PANTHER" id="PTHR13227">
    <property type="entry name" value="EUKARYOTIC TRANSLATION INITIATION FACTOR 2A"/>
    <property type="match status" value="1"/>
</dbReference>
<organism evidence="12">
    <name type="scientific">Phallusia mammillata</name>
    <dbReference type="NCBI Taxonomy" id="59560"/>
    <lineage>
        <taxon>Eukaryota</taxon>
        <taxon>Metazoa</taxon>
        <taxon>Chordata</taxon>
        <taxon>Tunicata</taxon>
        <taxon>Ascidiacea</taxon>
        <taxon>Phlebobranchia</taxon>
        <taxon>Ascidiidae</taxon>
        <taxon>Phallusia</taxon>
    </lineage>
</organism>
<dbReference type="GO" id="GO:0022627">
    <property type="term" value="C:cytosolic small ribosomal subunit"/>
    <property type="evidence" value="ECO:0007669"/>
    <property type="project" value="TreeGrafter"/>
</dbReference>
<dbReference type="SUPFAM" id="SSF50978">
    <property type="entry name" value="WD40 repeat-like"/>
    <property type="match status" value="1"/>
</dbReference>